<dbReference type="AlphaFoldDB" id="A0A0P1GP41"/>
<gene>
    <name evidence="4" type="ORF">TM5383_01521</name>
</gene>
<dbReference type="RefSeq" id="WP_058318441.1">
    <property type="nucleotide sequence ID" value="NZ_CYSF01000007.1"/>
</dbReference>
<sequence>MPDAAAPKHTPAEVISTSVVVVSRGRGDELQRCLAGLSRLYYGAYELIVVTDPVGEAAVDAAGLRHEVKLIPYDTPNISAARNLGIAAAAGDVVAFIDDDAVPEPTWLTHLIAPFADDQVAATGGYVRGRNGISYQWRARSVDMQGRAHDLPINGDVPQMLTPPKDHAIKTEGTNMAVRRAWLLRLGGFDEAFRFYLDETDLNLRLMKAGGKTVVVPLAEVHHAYAPSPRRRQNRAVTDLFDVGASSAVFLRKHDPDGDHAIALGHLRQEQWDRLHRQVRRKLIRRGDMADVLASLEAGIAEGAQRDLGQMMQAEGSNDLLPLSSRANGQHQTLIAWRWSQRRIMAQARELAAQGVTVSLYLFSPDSRYHRLGYRLPGIWVQQGGVYGRSDRCQKIVQFTRRGCRAKKEMLRVQIVRQIS</sequence>
<dbReference type="SUPFAM" id="SSF53448">
    <property type="entry name" value="Nucleotide-diphospho-sugar transferases"/>
    <property type="match status" value="1"/>
</dbReference>
<accession>A0A0P1GP41</accession>
<dbReference type="Pfam" id="PF13641">
    <property type="entry name" value="Glyco_tranf_2_3"/>
    <property type="match status" value="1"/>
</dbReference>
<comment type="similarity">
    <text evidence="1">Belongs to the glycosyltransferase 2 family.</text>
</comment>
<evidence type="ECO:0000256" key="1">
    <source>
        <dbReference type="ARBA" id="ARBA00006739"/>
    </source>
</evidence>
<keyword evidence="5" id="KW-1185">Reference proteome</keyword>
<proteinExistence type="inferred from homology"/>
<dbReference type="GO" id="GO:0016757">
    <property type="term" value="F:glycosyltransferase activity"/>
    <property type="evidence" value="ECO:0007669"/>
    <property type="project" value="UniProtKB-KW"/>
</dbReference>
<dbReference type="OrthoDB" id="153025at2"/>
<dbReference type="STRING" id="340021.TM5383_01521"/>
<dbReference type="PANTHER" id="PTHR43179:SF12">
    <property type="entry name" value="GALACTOFURANOSYLTRANSFERASE GLFT2"/>
    <property type="match status" value="1"/>
</dbReference>
<dbReference type="Proteomes" id="UP000051681">
    <property type="component" value="Unassembled WGS sequence"/>
</dbReference>
<protein>
    <submittedName>
        <fullName evidence="4">Putative glycosyl transferase</fullName>
    </submittedName>
</protein>
<keyword evidence="3 4" id="KW-0808">Transferase</keyword>
<name>A0A0P1GP41_9RHOB</name>
<dbReference type="PANTHER" id="PTHR43179">
    <property type="entry name" value="RHAMNOSYLTRANSFERASE WBBL"/>
    <property type="match status" value="1"/>
</dbReference>
<evidence type="ECO:0000256" key="2">
    <source>
        <dbReference type="ARBA" id="ARBA00022676"/>
    </source>
</evidence>
<evidence type="ECO:0000313" key="5">
    <source>
        <dbReference type="Proteomes" id="UP000051681"/>
    </source>
</evidence>
<reference evidence="4 5" key="1">
    <citation type="submission" date="2015-09" db="EMBL/GenBank/DDBJ databases">
        <authorList>
            <consortium name="Swine Surveillance"/>
        </authorList>
    </citation>
    <scope>NUCLEOTIDE SEQUENCE [LARGE SCALE GENOMIC DNA]</scope>
    <source>
        <strain evidence="4 5">CECT 8383</strain>
    </source>
</reference>
<evidence type="ECO:0000256" key="3">
    <source>
        <dbReference type="ARBA" id="ARBA00022679"/>
    </source>
</evidence>
<organism evidence="4 5">
    <name type="scientific">Thalassovita mediterranea</name>
    <dbReference type="NCBI Taxonomy" id="340021"/>
    <lineage>
        <taxon>Bacteria</taxon>
        <taxon>Pseudomonadati</taxon>
        <taxon>Pseudomonadota</taxon>
        <taxon>Alphaproteobacteria</taxon>
        <taxon>Rhodobacterales</taxon>
        <taxon>Roseobacteraceae</taxon>
        <taxon>Thalassovita</taxon>
    </lineage>
</organism>
<evidence type="ECO:0000313" key="4">
    <source>
        <dbReference type="EMBL" id="CUH84313.1"/>
    </source>
</evidence>
<keyword evidence="2" id="KW-0328">Glycosyltransferase</keyword>
<dbReference type="Gene3D" id="3.90.550.10">
    <property type="entry name" value="Spore Coat Polysaccharide Biosynthesis Protein SpsA, Chain A"/>
    <property type="match status" value="1"/>
</dbReference>
<dbReference type="EMBL" id="CYSF01000007">
    <property type="protein sequence ID" value="CUH84313.1"/>
    <property type="molecule type" value="Genomic_DNA"/>
</dbReference>
<dbReference type="InterPro" id="IPR029044">
    <property type="entry name" value="Nucleotide-diphossugar_trans"/>
</dbReference>